<accession>A0ABY4T0P6</accession>
<sequence length="757" mass="79756">MSARHPMDESIDAGRRQALRLAGGGLAVAFLWSAGAGPALAQMSARRQPDDAAAAVADGNPPFAPNAFVRVGADGSVRLVMPSAEMGQAIYTGIAMMLAEELGVGLDQVKVEHSPPNDALYGLPLLGGGQVTGGSTSTRGQWQVLREAGAVAREMLVAAAAAQWHVDPASCSVARGVITHVPSGRTLGFGAVADAAGKLPQPANVTLKQRKDFTLIGKPLRRVDSADKVNGGTQFGIDVKVPGMKIAAVKTSPELAGTLGRVDETQARAIPGVIDVLKLGDAVAVVGEHYWAAQRGLESLVIEWTPGVNAHLDTETLVAGLRESSEKGPAIVGRKPKGEAAAGGKLVEASFVSPMLAHATMEPLNATVHVTPGHCEIWTGTQVPTRVVKEAARICGIPAEAVTVNNQYLGGGFGRRLETDQVEQAVAFAKQVTYPLKVIWSREEDIRHDRVRPLYFDRISATLGADGKPTSWKHRITSGTVLGRWMPGAMGKDGMDSDAIESAADLPYDMDNVLVEWVRHEMPPGLVVGWWRGVGPTHNLFIVESFIDELAHVAGKDPLAYRRSLMKPGSRALGVLDLAAEKIGWGSQPLPARVGRGIAVGSPFGSHVCAIVEAEVTPQGTVRLRKAVVAVDNGITVNPSSVQAQMQGGLLFGLSAAMYSGITLKNGVIEQSNFHDYRNLRINEVPEIEVYSVENDEAPGGIGEVGTAIAAPALANAIFAATGVRLRELPISRTQLAASPDALKRVASTGEHKEDVA</sequence>
<evidence type="ECO:0000259" key="1">
    <source>
        <dbReference type="SMART" id="SM01008"/>
    </source>
</evidence>
<dbReference type="PIRSF" id="PIRSF036389">
    <property type="entry name" value="IOR_B"/>
    <property type="match status" value="1"/>
</dbReference>
<reference evidence="2" key="1">
    <citation type="submission" date="2020-10" db="EMBL/GenBank/DDBJ databases">
        <title>Whole-genome sequence of Luteibacter sp. EIF3.</title>
        <authorList>
            <person name="Friedrich I."/>
            <person name="Hertel R."/>
            <person name="Daniel R."/>
        </authorList>
    </citation>
    <scope>NUCLEOTIDE SEQUENCE</scope>
    <source>
        <strain evidence="2">EIF3</strain>
    </source>
</reference>
<name>A0ABY4T0P6_9GAMM</name>
<protein>
    <submittedName>
        <fullName evidence="2">Xanthine dehydrogenase family protein molybdopterin-binding subunit</fullName>
    </submittedName>
</protein>
<dbReference type="PANTHER" id="PTHR47495">
    <property type="entry name" value="ALDEHYDE DEHYDROGENASE"/>
    <property type="match status" value="1"/>
</dbReference>
<dbReference type="InterPro" id="IPR012368">
    <property type="entry name" value="OxRdtase_Mopterin-bd_su_IorB"/>
</dbReference>
<dbReference type="InterPro" id="IPR006311">
    <property type="entry name" value="TAT_signal"/>
</dbReference>
<dbReference type="Proteomes" id="UP001056681">
    <property type="component" value="Chromosome"/>
</dbReference>
<evidence type="ECO:0000313" key="2">
    <source>
        <dbReference type="EMBL" id="URL58526.1"/>
    </source>
</evidence>
<dbReference type="SMART" id="SM01008">
    <property type="entry name" value="Ald_Xan_dh_C"/>
    <property type="match status" value="1"/>
</dbReference>
<dbReference type="Gene3D" id="3.30.365.10">
    <property type="entry name" value="Aldehyde oxidase/xanthine dehydrogenase, molybdopterin binding domain"/>
    <property type="match status" value="4"/>
</dbReference>
<dbReference type="InterPro" id="IPR008274">
    <property type="entry name" value="AldOxase/xan_DH_MoCoBD1"/>
</dbReference>
<dbReference type="InterPro" id="IPR000674">
    <property type="entry name" value="Ald_Oxase/Xan_DH_a/b"/>
</dbReference>
<dbReference type="PROSITE" id="PS51318">
    <property type="entry name" value="TAT"/>
    <property type="match status" value="1"/>
</dbReference>
<proteinExistence type="predicted"/>
<dbReference type="SUPFAM" id="SSF56003">
    <property type="entry name" value="Molybdenum cofactor-binding domain"/>
    <property type="match status" value="2"/>
</dbReference>
<dbReference type="InterPro" id="IPR037165">
    <property type="entry name" value="AldOxase/xan_DH_Mopterin-bd_sf"/>
</dbReference>
<dbReference type="Pfam" id="PF02738">
    <property type="entry name" value="MoCoBD_1"/>
    <property type="match status" value="1"/>
</dbReference>
<organism evidence="2 3">
    <name type="scientific">Luteibacter flocculans</name>
    <dbReference type="NCBI Taxonomy" id="2780091"/>
    <lineage>
        <taxon>Bacteria</taxon>
        <taxon>Pseudomonadati</taxon>
        <taxon>Pseudomonadota</taxon>
        <taxon>Gammaproteobacteria</taxon>
        <taxon>Lysobacterales</taxon>
        <taxon>Rhodanobacteraceae</taxon>
        <taxon>Luteibacter</taxon>
    </lineage>
</organism>
<dbReference type="RefSeq" id="WP_250339232.1">
    <property type="nucleotide sequence ID" value="NZ_CP063231.1"/>
</dbReference>
<dbReference type="InterPro" id="IPR046867">
    <property type="entry name" value="AldOxase/xan_DH_MoCoBD2"/>
</dbReference>
<feature type="domain" description="Aldehyde oxidase/xanthine dehydrogenase a/b hammerhead" evidence="1">
    <location>
        <begin position="230"/>
        <end position="308"/>
    </location>
</feature>
<gene>
    <name evidence="2" type="ORF">IM816_18415</name>
</gene>
<dbReference type="Pfam" id="PF20256">
    <property type="entry name" value="MoCoBD_2"/>
    <property type="match status" value="2"/>
</dbReference>
<evidence type="ECO:0000313" key="3">
    <source>
        <dbReference type="Proteomes" id="UP001056681"/>
    </source>
</evidence>
<dbReference type="Gene3D" id="3.90.1170.50">
    <property type="entry name" value="Aldehyde oxidase/xanthine dehydrogenase, a/b hammerhead"/>
    <property type="match status" value="1"/>
</dbReference>
<dbReference type="InterPro" id="IPR052516">
    <property type="entry name" value="N-heterocyclic_Hydroxylase"/>
</dbReference>
<dbReference type="EMBL" id="CP063231">
    <property type="protein sequence ID" value="URL58526.1"/>
    <property type="molecule type" value="Genomic_DNA"/>
</dbReference>
<dbReference type="PANTHER" id="PTHR47495:SF2">
    <property type="entry name" value="ALDEHYDE DEHYDROGENASE"/>
    <property type="match status" value="1"/>
</dbReference>
<keyword evidence="3" id="KW-1185">Reference proteome</keyword>